<sequence>MSRAPHATPEVPGLLRAAQVRETAAAIVEVQQDDGGIPWAVGEHIDVWNHVEAAMALLVGGETGAAEAAYDWCLTTQRADGSWPMKIIGDRVEDASGDTNMSAYLAVGMWHHWLLRRDYDVVSRFWPAVRGGLDFVVGMQLPYGGIAWSQQADGLVNADALLAGSSSIYHSLRAGLALAALVGDEQPLWELAAGRLRHALEEHRDLFLDKSEFSMDWYYPILTGPVRGPAAADLLASRWDSFVVDGLGCRCVSTNPWVTGAETCELVMALDNLGDERALGVFGDMLHTRHLSGLYWTGYVFTDDVFWPHEQTTYTSAAVILAADALSRTTPGSGIFRGDTLGAEPAPIAMDCGCARSSVSAS</sequence>
<reference evidence="1 2" key="1">
    <citation type="submission" date="2023-07" db="EMBL/GenBank/DDBJ databases">
        <title>Sequencing the genomes of 1000 actinobacteria strains.</title>
        <authorList>
            <person name="Klenk H.-P."/>
        </authorList>
    </citation>
    <scope>NUCLEOTIDE SEQUENCE [LARGE SCALE GENOMIC DNA]</scope>
    <source>
        <strain evidence="1 2">DSM 19426</strain>
    </source>
</reference>
<dbReference type="Gene3D" id="1.50.10.10">
    <property type="match status" value="1"/>
</dbReference>
<dbReference type="Proteomes" id="UP001183648">
    <property type="component" value="Unassembled WGS sequence"/>
</dbReference>
<dbReference type="InterPro" id="IPR012341">
    <property type="entry name" value="6hp_glycosidase-like_sf"/>
</dbReference>
<dbReference type="SUPFAM" id="SSF48208">
    <property type="entry name" value="Six-hairpin glycosidases"/>
    <property type="match status" value="1"/>
</dbReference>
<evidence type="ECO:0000313" key="1">
    <source>
        <dbReference type="EMBL" id="MDR7364623.1"/>
    </source>
</evidence>
<protein>
    <recommendedName>
        <fullName evidence="3">Prenyltransferase</fullName>
    </recommendedName>
</protein>
<proteinExistence type="predicted"/>
<dbReference type="RefSeq" id="WP_310306448.1">
    <property type="nucleotide sequence ID" value="NZ_BAAAPS010000006.1"/>
</dbReference>
<organism evidence="1 2">
    <name type="scientific">Nocardioides marmoribigeumensis</name>
    <dbReference type="NCBI Taxonomy" id="433649"/>
    <lineage>
        <taxon>Bacteria</taxon>
        <taxon>Bacillati</taxon>
        <taxon>Actinomycetota</taxon>
        <taxon>Actinomycetes</taxon>
        <taxon>Propionibacteriales</taxon>
        <taxon>Nocardioidaceae</taxon>
        <taxon>Nocardioides</taxon>
    </lineage>
</organism>
<evidence type="ECO:0008006" key="3">
    <source>
        <dbReference type="Google" id="ProtNLM"/>
    </source>
</evidence>
<comment type="caution">
    <text evidence="1">The sequence shown here is derived from an EMBL/GenBank/DDBJ whole genome shotgun (WGS) entry which is preliminary data.</text>
</comment>
<dbReference type="EMBL" id="JAVDYG010000001">
    <property type="protein sequence ID" value="MDR7364623.1"/>
    <property type="molecule type" value="Genomic_DNA"/>
</dbReference>
<dbReference type="InterPro" id="IPR008928">
    <property type="entry name" value="6-hairpin_glycosidase_sf"/>
</dbReference>
<gene>
    <name evidence="1" type="ORF">J2S63_004176</name>
</gene>
<evidence type="ECO:0000313" key="2">
    <source>
        <dbReference type="Proteomes" id="UP001183648"/>
    </source>
</evidence>
<accession>A0ABU2C1T9</accession>
<keyword evidence="2" id="KW-1185">Reference proteome</keyword>
<name>A0ABU2C1T9_9ACTN</name>